<name>A0AAV4NQH3_CAEEX</name>
<keyword evidence="2" id="KW-1185">Reference proteome</keyword>
<accession>A0AAV4NQH3</accession>
<protein>
    <submittedName>
        <fullName evidence="1">Uncharacterized protein</fullName>
    </submittedName>
</protein>
<dbReference type="AlphaFoldDB" id="A0AAV4NQH3"/>
<evidence type="ECO:0000313" key="2">
    <source>
        <dbReference type="Proteomes" id="UP001054945"/>
    </source>
</evidence>
<organism evidence="1 2">
    <name type="scientific">Caerostris extrusa</name>
    <name type="common">Bark spider</name>
    <name type="synonym">Caerostris bankana</name>
    <dbReference type="NCBI Taxonomy" id="172846"/>
    <lineage>
        <taxon>Eukaryota</taxon>
        <taxon>Metazoa</taxon>
        <taxon>Ecdysozoa</taxon>
        <taxon>Arthropoda</taxon>
        <taxon>Chelicerata</taxon>
        <taxon>Arachnida</taxon>
        <taxon>Araneae</taxon>
        <taxon>Araneomorphae</taxon>
        <taxon>Entelegynae</taxon>
        <taxon>Araneoidea</taxon>
        <taxon>Araneidae</taxon>
        <taxon>Caerostris</taxon>
    </lineage>
</organism>
<gene>
    <name evidence="1" type="ORF">CEXT_180381</name>
</gene>
<comment type="caution">
    <text evidence="1">The sequence shown here is derived from an EMBL/GenBank/DDBJ whole genome shotgun (WGS) entry which is preliminary data.</text>
</comment>
<evidence type="ECO:0000313" key="1">
    <source>
        <dbReference type="EMBL" id="GIX87190.1"/>
    </source>
</evidence>
<dbReference type="EMBL" id="BPLR01003661">
    <property type="protein sequence ID" value="GIX87190.1"/>
    <property type="molecule type" value="Genomic_DNA"/>
</dbReference>
<proteinExistence type="predicted"/>
<reference evidence="1 2" key="1">
    <citation type="submission" date="2021-06" db="EMBL/GenBank/DDBJ databases">
        <title>Caerostris extrusa draft genome.</title>
        <authorList>
            <person name="Kono N."/>
            <person name="Arakawa K."/>
        </authorList>
    </citation>
    <scope>NUCLEOTIDE SEQUENCE [LARGE SCALE GENOMIC DNA]</scope>
</reference>
<sequence length="69" mass="8051">MKPQQSSPCSQFRVLQMSLQRLKLLTLVRDLAIRFHKTVRHHVGLLRLIGIMGPKDIFSSQAWDLDQHE</sequence>
<dbReference type="Proteomes" id="UP001054945">
    <property type="component" value="Unassembled WGS sequence"/>
</dbReference>